<dbReference type="InterPro" id="IPR050742">
    <property type="entry name" value="Helicase_Restrict-Modif_Enz"/>
</dbReference>
<dbReference type="AlphaFoldDB" id="A0A521FVW1"/>
<dbReference type="GO" id="GO:0015668">
    <property type="term" value="F:type III site-specific deoxyribonuclease activity"/>
    <property type="evidence" value="ECO:0007669"/>
    <property type="project" value="InterPro"/>
</dbReference>
<dbReference type="EMBL" id="FXTN01000028">
    <property type="protein sequence ID" value="SMO99860.1"/>
    <property type="molecule type" value="Genomic_DNA"/>
</dbReference>
<dbReference type="GO" id="GO:0003677">
    <property type="term" value="F:DNA binding"/>
    <property type="evidence" value="ECO:0007669"/>
    <property type="project" value="InterPro"/>
</dbReference>
<dbReference type="InterPro" id="IPR006935">
    <property type="entry name" value="Helicase/UvrB_N"/>
</dbReference>
<dbReference type="GO" id="GO:0005829">
    <property type="term" value="C:cytosol"/>
    <property type="evidence" value="ECO:0007669"/>
    <property type="project" value="TreeGrafter"/>
</dbReference>
<reference evidence="3 4" key="1">
    <citation type="submission" date="2017-05" db="EMBL/GenBank/DDBJ databases">
        <authorList>
            <person name="Varghese N."/>
            <person name="Submissions S."/>
        </authorList>
    </citation>
    <scope>NUCLEOTIDE SEQUENCE [LARGE SCALE GENOMIC DNA]</scope>
    <source>
        <strain evidence="3 4">DSM 19036</strain>
    </source>
</reference>
<feature type="domain" description="Type III restriction enzyme C-terminal endonuclease" evidence="2">
    <location>
        <begin position="820"/>
        <end position="922"/>
    </location>
</feature>
<dbReference type="Gene3D" id="3.40.50.300">
    <property type="entry name" value="P-loop containing nucleotide triphosphate hydrolases"/>
    <property type="match status" value="2"/>
</dbReference>
<gene>
    <name evidence="3" type="ORF">SAMN06265348_1282</name>
</gene>
<dbReference type="InterPro" id="IPR045572">
    <property type="entry name" value="RE_endonuc_C"/>
</dbReference>
<organism evidence="3 4">
    <name type="scientific">Pedobacter westerhofensis</name>
    <dbReference type="NCBI Taxonomy" id="425512"/>
    <lineage>
        <taxon>Bacteria</taxon>
        <taxon>Pseudomonadati</taxon>
        <taxon>Bacteroidota</taxon>
        <taxon>Sphingobacteriia</taxon>
        <taxon>Sphingobacteriales</taxon>
        <taxon>Sphingobacteriaceae</taxon>
        <taxon>Pedobacter</taxon>
    </lineage>
</organism>
<evidence type="ECO:0000259" key="2">
    <source>
        <dbReference type="Pfam" id="PF19778"/>
    </source>
</evidence>
<evidence type="ECO:0000313" key="4">
    <source>
        <dbReference type="Proteomes" id="UP000320300"/>
    </source>
</evidence>
<protein>
    <submittedName>
        <fullName evidence="3">Type III restriction enzyme</fullName>
    </submittedName>
</protein>
<evidence type="ECO:0000313" key="3">
    <source>
        <dbReference type="EMBL" id="SMO99860.1"/>
    </source>
</evidence>
<proteinExistence type="predicted"/>
<dbReference type="Pfam" id="PF04851">
    <property type="entry name" value="ResIII"/>
    <property type="match status" value="1"/>
</dbReference>
<dbReference type="Pfam" id="PF19778">
    <property type="entry name" value="RE_endonuc"/>
    <property type="match status" value="1"/>
</dbReference>
<name>A0A521FVW1_9SPHI</name>
<dbReference type="PANTHER" id="PTHR47396">
    <property type="entry name" value="TYPE I RESTRICTION ENZYME ECOKI R PROTEIN"/>
    <property type="match status" value="1"/>
</dbReference>
<accession>A0A521FVW1</accession>
<dbReference type="Proteomes" id="UP000320300">
    <property type="component" value="Unassembled WGS sequence"/>
</dbReference>
<dbReference type="RefSeq" id="WP_142531401.1">
    <property type="nucleotide sequence ID" value="NZ_CBCSJO010000005.1"/>
</dbReference>
<dbReference type="OrthoDB" id="9804145at2"/>
<evidence type="ECO:0000259" key="1">
    <source>
        <dbReference type="Pfam" id="PF04851"/>
    </source>
</evidence>
<dbReference type="GO" id="GO:0005524">
    <property type="term" value="F:ATP binding"/>
    <property type="evidence" value="ECO:0007669"/>
    <property type="project" value="InterPro"/>
</dbReference>
<keyword evidence="4" id="KW-1185">Reference proteome</keyword>
<dbReference type="SUPFAM" id="SSF52540">
    <property type="entry name" value="P-loop containing nucleoside triphosphate hydrolases"/>
    <property type="match status" value="2"/>
</dbReference>
<feature type="domain" description="Helicase/UvrB N-terminal" evidence="1">
    <location>
        <begin position="76"/>
        <end position="254"/>
    </location>
</feature>
<dbReference type="InterPro" id="IPR027417">
    <property type="entry name" value="P-loop_NTPase"/>
</dbReference>
<sequence>MKIKFESTQDYQLAAVNSVVEVFEGQPLSLSSFEYAFRAGNSSIRLTDHGIANNLVLNEDQILENLKELQLKNRLAVSEQLVSNKSGADSNQNCKLNFSIEMETGTGKTYTYIRTIYRLNQLYGFKKFVVVVPSIAIREGALKNLKITFEHFQELYNNPSLNFKVYDPRALTILRNFATSNNIEILVINIDSFAKDGNVINNSREIGIRPIEYIQKSRPIVIVDEPQNMETEIRRAAINNLNPLFTLRYSATHKNHYNLIYSLNPVKAYELGLVKQIEVDGVTANHDYNTAFVKLVNVDANTKHFKVRLLIHCLSLFDVADKVVSASLGDDLFELSGGREVYRDGYILNSISNQDGKYLVEFSNGIVLSEDEAIGFRSDELLKYQIERTIYHHFEKEVRYWKRMGHYAPIKVLSLFFIDKVSHYRQYDEQGNPVKGKYAIWFEEIFNRYIKKYQPLYPDLFTLAPPESYFAIDGVHESDIPSLHPEYWNAQMVHNGYFSKDKKGNFKDTKGSSQDDEDTYSLIMKDKERLLSLNEPLRFIFSHSALREGWDNPNIFQICTLNESKSEVKKRQEIGRGLRLAVDSEGTQVRDKRINILTVIANESYENFSAGLQKEILDETSVEFVNKIRDANKKEQIKLSKELTAENFPLLFDIWEKISQKTRYSVAFNSTKLIQKVLADLANYNIVPLTKQPLMESRSGVLNFTDTGINSKLSQSASKYTEANLYPIPDIYSYVQSRVDISRQTIFEILKGSNRLKEVLVNPQTFLDNIIKCIKNNLNKLLVEGLKYEEVNGQKYQMTLFELEEVEGHLADLFTVCKPEKSPFNFIAVDSAIESVFAGDCEADDNIKFFFKIPRGFKIPTPIGNYNPDWAIVFQDQKKMYFVAETKGTLDRQYLREVERMKIECGEKHFALFKNSGVEYHLAVNARDLY</sequence>
<dbReference type="PANTHER" id="PTHR47396:SF1">
    <property type="entry name" value="ATP-DEPENDENT HELICASE IRC3-RELATED"/>
    <property type="match status" value="1"/>
</dbReference>